<gene>
    <name evidence="10" type="ORF">AOG27_02160</name>
</gene>
<protein>
    <recommendedName>
        <fullName evidence="3 8">Cysteine desulfurase</fullName>
        <ecNumber evidence="3 8">2.8.1.7</ecNumber>
    </recommendedName>
</protein>
<comment type="cofactor">
    <cofactor evidence="1 7">
        <name>pyridoxal 5'-phosphate</name>
        <dbReference type="ChEBI" id="CHEBI:597326"/>
    </cofactor>
</comment>
<dbReference type="Gene3D" id="3.90.1150.10">
    <property type="entry name" value="Aspartate Aminotransferase, domain 1"/>
    <property type="match status" value="1"/>
</dbReference>
<evidence type="ECO:0000256" key="6">
    <source>
        <dbReference type="ARBA" id="ARBA00050776"/>
    </source>
</evidence>
<dbReference type="SUPFAM" id="SSF53383">
    <property type="entry name" value="PLP-dependent transferases"/>
    <property type="match status" value="1"/>
</dbReference>
<comment type="similarity">
    <text evidence="2 8">Belongs to the class-V pyridoxal-phosphate-dependent aminotransferase family. Csd subfamily.</text>
</comment>
<dbReference type="InterPro" id="IPR020578">
    <property type="entry name" value="Aminotrans_V_PyrdxlP_BS"/>
</dbReference>
<evidence type="ECO:0000256" key="8">
    <source>
        <dbReference type="RuleBase" id="RU004506"/>
    </source>
</evidence>
<evidence type="ECO:0000313" key="11">
    <source>
        <dbReference type="Proteomes" id="UP000050378"/>
    </source>
</evidence>
<evidence type="ECO:0000259" key="9">
    <source>
        <dbReference type="Pfam" id="PF00266"/>
    </source>
</evidence>
<feature type="domain" description="Aminotransferase class V" evidence="9">
    <location>
        <begin position="24"/>
        <end position="392"/>
    </location>
</feature>
<organism evidence="10 11">
    <name type="scientific">Pseudoalteromonas lipolytica</name>
    <dbReference type="NCBI Taxonomy" id="570156"/>
    <lineage>
        <taxon>Bacteria</taxon>
        <taxon>Pseudomonadati</taxon>
        <taxon>Pseudomonadota</taxon>
        <taxon>Gammaproteobacteria</taxon>
        <taxon>Alteromonadales</taxon>
        <taxon>Pseudoalteromonadaceae</taxon>
        <taxon>Pseudoalteromonas</taxon>
    </lineage>
</organism>
<evidence type="ECO:0000313" key="10">
    <source>
        <dbReference type="EMBL" id="KPM84621.1"/>
    </source>
</evidence>
<dbReference type="InterPro" id="IPR015424">
    <property type="entry name" value="PyrdxlP-dep_Trfase"/>
</dbReference>
<dbReference type="CDD" id="cd06453">
    <property type="entry name" value="SufS_like"/>
    <property type="match status" value="1"/>
</dbReference>
<comment type="catalytic activity">
    <reaction evidence="6 8">
        <text>(sulfur carrier)-H + L-cysteine = (sulfur carrier)-SH + L-alanine</text>
        <dbReference type="Rhea" id="RHEA:43892"/>
        <dbReference type="Rhea" id="RHEA-COMP:14737"/>
        <dbReference type="Rhea" id="RHEA-COMP:14739"/>
        <dbReference type="ChEBI" id="CHEBI:29917"/>
        <dbReference type="ChEBI" id="CHEBI:35235"/>
        <dbReference type="ChEBI" id="CHEBI:57972"/>
        <dbReference type="ChEBI" id="CHEBI:64428"/>
        <dbReference type="EC" id="2.8.1.7"/>
    </reaction>
</comment>
<dbReference type="InterPro" id="IPR015421">
    <property type="entry name" value="PyrdxlP-dep_Trfase_major"/>
</dbReference>
<dbReference type="Gene3D" id="3.40.640.10">
    <property type="entry name" value="Type I PLP-dependent aspartate aminotransferase-like (Major domain)"/>
    <property type="match status" value="1"/>
</dbReference>
<evidence type="ECO:0000256" key="2">
    <source>
        <dbReference type="ARBA" id="ARBA00010447"/>
    </source>
</evidence>
<keyword evidence="4 8" id="KW-0808">Transferase</keyword>
<evidence type="ECO:0000256" key="3">
    <source>
        <dbReference type="ARBA" id="ARBA00012239"/>
    </source>
</evidence>
<dbReference type="EC" id="2.8.1.7" evidence="3 8"/>
<dbReference type="PATRIC" id="fig|570156.3.peg.426"/>
<reference evidence="10 11" key="1">
    <citation type="submission" date="2015-09" db="EMBL/GenBank/DDBJ databases">
        <title>Draft Genome Sequence of Pseudoalteromonas lipolytica UCD-48B.</title>
        <authorList>
            <person name="Krusor M."/>
            <person name="Coil D.A."/>
            <person name="Lang J.M."/>
            <person name="Eisen J.A."/>
            <person name="Alexiev A."/>
        </authorList>
    </citation>
    <scope>NUCLEOTIDE SEQUENCE [LARGE SCALE GENOMIC DNA]</scope>
    <source>
        <strain evidence="10 11">UCD-48B</strain>
    </source>
</reference>
<dbReference type="InterPro" id="IPR015422">
    <property type="entry name" value="PyrdxlP-dep_Trfase_small"/>
</dbReference>
<dbReference type="Proteomes" id="UP000050378">
    <property type="component" value="Unassembled WGS sequence"/>
</dbReference>
<dbReference type="PROSITE" id="PS00595">
    <property type="entry name" value="AA_TRANSFER_CLASS_5"/>
    <property type="match status" value="1"/>
</dbReference>
<dbReference type="EMBL" id="LJTC01000002">
    <property type="protein sequence ID" value="KPM84621.1"/>
    <property type="molecule type" value="Genomic_DNA"/>
</dbReference>
<dbReference type="OrthoDB" id="9808002at2"/>
<name>A0A0P7EPL3_9GAMM</name>
<dbReference type="PANTHER" id="PTHR43586">
    <property type="entry name" value="CYSTEINE DESULFURASE"/>
    <property type="match status" value="1"/>
</dbReference>
<dbReference type="Pfam" id="PF00266">
    <property type="entry name" value="Aminotran_5"/>
    <property type="match status" value="1"/>
</dbReference>
<dbReference type="GO" id="GO:0006534">
    <property type="term" value="P:cysteine metabolic process"/>
    <property type="evidence" value="ECO:0007669"/>
    <property type="project" value="UniProtKB-UniRule"/>
</dbReference>
<dbReference type="GO" id="GO:0030170">
    <property type="term" value="F:pyridoxal phosphate binding"/>
    <property type="evidence" value="ECO:0007669"/>
    <property type="project" value="UniProtKB-UniRule"/>
</dbReference>
<evidence type="ECO:0000256" key="5">
    <source>
        <dbReference type="ARBA" id="ARBA00022898"/>
    </source>
</evidence>
<dbReference type="STRING" id="570156.AOG27_02160"/>
<evidence type="ECO:0000256" key="1">
    <source>
        <dbReference type="ARBA" id="ARBA00001933"/>
    </source>
</evidence>
<dbReference type="RefSeq" id="WP_054551374.1">
    <property type="nucleotide sequence ID" value="NZ_LJTC01000002.1"/>
</dbReference>
<proteinExistence type="inferred from homology"/>
<dbReference type="InterPro" id="IPR010970">
    <property type="entry name" value="Cys_dSase_SufS"/>
</dbReference>
<evidence type="ECO:0000256" key="4">
    <source>
        <dbReference type="ARBA" id="ARBA00022679"/>
    </source>
</evidence>
<dbReference type="GO" id="GO:0031071">
    <property type="term" value="F:cysteine desulfurase activity"/>
    <property type="evidence" value="ECO:0007669"/>
    <property type="project" value="UniProtKB-UniRule"/>
</dbReference>
<evidence type="ECO:0000256" key="7">
    <source>
        <dbReference type="RuleBase" id="RU004504"/>
    </source>
</evidence>
<dbReference type="InterPro" id="IPR000192">
    <property type="entry name" value="Aminotrans_V_dom"/>
</dbReference>
<comment type="caution">
    <text evidence="10">The sequence shown here is derived from an EMBL/GenBank/DDBJ whole genome shotgun (WGS) entry which is preliminary data.</text>
</comment>
<dbReference type="PANTHER" id="PTHR43586:SF8">
    <property type="entry name" value="CYSTEINE DESULFURASE 1, CHLOROPLASTIC"/>
    <property type="match status" value="1"/>
</dbReference>
<comment type="function">
    <text evidence="8">Catalyzes the removal of elemental sulfur and selenium atoms from L-cysteine, L-cystine, L-selenocysteine, and L-selenocystine to produce L-alanine.</text>
</comment>
<dbReference type="AlphaFoldDB" id="A0A0P7EPL3"/>
<sequence length="404" mass="44423">MFDITKIRADFPILNETVNEQPLVYLDSAATSQKPQAVINALSRFYSHENANVHRGRHTLSENATRNYEQTRTLLADYFSVKSNEIVWTKGATESINLIANGLASRLNPGDKIALSAIEHHANIVPWQQLAQRTGAEVIILPIENDLTINSVHCSEFIKQQEPKIVAITHASNTLGNITDLAPIINACKAINAISIVDGAQAAMHLRPNLQEISCDFYVFSAHKMLGPTGLGGLYGRFELLNSLDVYQTGGEMIETVNLTHSTFRDAPGKFEAGTPNIAGVIAFSEAINYLISLDFQQMRQHEHTVFDYAIKQLSAIDGINIYSNQTDNIGNISFNYRDEHPFDLATLLDGFGVAVRSGHHCTQPIMSHLGIPGTVRASFALYNTKADVDAFISAVKSSIELLD</sequence>
<keyword evidence="5 8" id="KW-0663">Pyridoxal phosphate</keyword>
<accession>A0A0P7EPL3</accession>
<dbReference type="NCBIfam" id="TIGR01979">
    <property type="entry name" value="sufS"/>
    <property type="match status" value="1"/>
</dbReference>